<reference evidence="7 8" key="1">
    <citation type="journal article" date="2021" name="Int. J. Syst. Evol. Microbiol.">
        <title>Faecalibacter bovis sp. nov., isolated from cow faeces.</title>
        <authorList>
            <person name="Li F."/>
            <person name="Zhao W."/>
            <person name="Hong Q."/>
            <person name="Shao Q."/>
            <person name="Song J."/>
            <person name="Yang S."/>
        </authorList>
    </citation>
    <scope>NUCLEOTIDE SEQUENCE [LARGE SCALE GENOMIC DNA]</scope>
    <source>
        <strain evidence="7 8">ZY171143</strain>
    </source>
</reference>
<evidence type="ECO:0000256" key="4">
    <source>
        <dbReference type="ARBA" id="ARBA00022857"/>
    </source>
</evidence>
<keyword evidence="8" id="KW-1185">Reference proteome</keyword>
<dbReference type="PANTHER" id="PTHR43303:SF4">
    <property type="entry name" value="NADPH DEHYDROGENASE C23G7.10C-RELATED"/>
    <property type="match status" value="1"/>
</dbReference>
<dbReference type="CDD" id="cd02932">
    <property type="entry name" value="OYE_YqiM_FMN"/>
    <property type="match status" value="1"/>
</dbReference>
<dbReference type="EMBL" id="CP072842">
    <property type="protein sequence ID" value="QTV05604.1"/>
    <property type="molecule type" value="Genomic_DNA"/>
</dbReference>
<evidence type="ECO:0000259" key="6">
    <source>
        <dbReference type="Pfam" id="PF00724"/>
    </source>
</evidence>
<accession>A0ABX7XCN8</accession>
<evidence type="ECO:0000313" key="7">
    <source>
        <dbReference type="EMBL" id="QTV05604.1"/>
    </source>
</evidence>
<dbReference type="SUPFAM" id="SSF51395">
    <property type="entry name" value="FMN-linked oxidoreductases"/>
    <property type="match status" value="1"/>
</dbReference>
<dbReference type="InterPro" id="IPR013785">
    <property type="entry name" value="Aldolase_TIM"/>
</dbReference>
<proteinExistence type="predicted"/>
<evidence type="ECO:0000256" key="2">
    <source>
        <dbReference type="ARBA" id="ARBA00022630"/>
    </source>
</evidence>
<dbReference type="RefSeq" id="WP_230476247.1">
    <property type="nucleotide sequence ID" value="NZ_CP072842.1"/>
</dbReference>
<sequence>MSLLFEPIEINENLILKNRLVMSPMCQYSAIDGFPNSWHYTHYVTRAIGGVGTIIQEATAVSPEGRISYGDLGIWKDDHIEAYIDMVEEIKKYNCVPGIQLAHAGRKASCGKPWLDYHQIKPNEVHGWQTFSSSEIPFHLSDHAPIALTKERIDKVINDFRKAAKRAIKAGFQILEIHAAHGYLIHQFFSPLINNRTDEYGGSFENRIRLIIEIVEAIKTEITSESLWIRISATDWAEGGWNIEDSKKLALILQEKGVDVIDVSTGGAVSHQQIKVEKEYQVSFAKAIKEVASINIGAVGLIESGTEAEAILQDDKADLIFVGRELLRNPYFPLFASLEIGAEVKWPNQYERAKPKH</sequence>
<evidence type="ECO:0000313" key="8">
    <source>
        <dbReference type="Proteomes" id="UP000672011"/>
    </source>
</evidence>
<keyword evidence="5" id="KW-0560">Oxidoreductase</keyword>
<organism evidence="7 8">
    <name type="scientific">Faecalibacter bovis</name>
    <dbReference type="NCBI Taxonomy" id="2898187"/>
    <lineage>
        <taxon>Bacteria</taxon>
        <taxon>Pseudomonadati</taxon>
        <taxon>Bacteroidota</taxon>
        <taxon>Flavobacteriia</taxon>
        <taxon>Flavobacteriales</taxon>
        <taxon>Weeksellaceae</taxon>
        <taxon>Faecalibacter</taxon>
    </lineage>
</organism>
<dbReference type="PANTHER" id="PTHR43303">
    <property type="entry name" value="NADPH DEHYDROGENASE C23G7.10C-RELATED"/>
    <property type="match status" value="1"/>
</dbReference>
<name>A0ABX7XCN8_9FLAO</name>
<reference evidence="8" key="2">
    <citation type="submission" date="2021-04" db="EMBL/GenBank/DDBJ databases">
        <title>Taxonomy of Flavobacteriaceae bacterium ZY171143.</title>
        <authorList>
            <person name="Li F."/>
        </authorList>
    </citation>
    <scope>NUCLEOTIDE SEQUENCE [LARGE SCALE GENOMIC DNA]</scope>
    <source>
        <strain evidence="8">ZY171143</strain>
    </source>
</reference>
<evidence type="ECO:0000256" key="3">
    <source>
        <dbReference type="ARBA" id="ARBA00022643"/>
    </source>
</evidence>
<evidence type="ECO:0000256" key="5">
    <source>
        <dbReference type="ARBA" id="ARBA00023002"/>
    </source>
</evidence>
<feature type="domain" description="NADH:flavin oxidoreductase/NADH oxidase N-terminal" evidence="6">
    <location>
        <begin position="4"/>
        <end position="333"/>
    </location>
</feature>
<dbReference type="InterPro" id="IPR044152">
    <property type="entry name" value="YqjM-like"/>
</dbReference>
<protein>
    <submittedName>
        <fullName evidence="7">NADH:flavin oxidoreductase/NADH oxidase</fullName>
    </submittedName>
</protein>
<dbReference type="InterPro" id="IPR001155">
    <property type="entry name" value="OxRdtase_FMN_N"/>
</dbReference>
<keyword evidence="3" id="KW-0288">FMN</keyword>
<evidence type="ECO:0000256" key="1">
    <source>
        <dbReference type="ARBA" id="ARBA00001917"/>
    </source>
</evidence>
<dbReference type="Pfam" id="PF00724">
    <property type="entry name" value="Oxidored_FMN"/>
    <property type="match status" value="1"/>
</dbReference>
<gene>
    <name evidence="7" type="ORF">J9309_12665</name>
</gene>
<dbReference type="Proteomes" id="UP000672011">
    <property type="component" value="Chromosome"/>
</dbReference>
<dbReference type="Gene3D" id="3.20.20.70">
    <property type="entry name" value="Aldolase class I"/>
    <property type="match status" value="1"/>
</dbReference>
<keyword evidence="2" id="KW-0285">Flavoprotein</keyword>
<comment type="cofactor">
    <cofactor evidence="1">
        <name>FMN</name>
        <dbReference type="ChEBI" id="CHEBI:58210"/>
    </cofactor>
</comment>
<keyword evidence="4" id="KW-0521">NADP</keyword>